<dbReference type="InterPro" id="IPR027417">
    <property type="entry name" value="P-loop_NTPase"/>
</dbReference>
<organism evidence="7 8">
    <name type="scientific">Aduncisulcus paluster</name>
    <dbReference type="NCBI Taxonomy" id="2918883"/>
    <lineage>
        <taxon>Eukaryota</taxon>
        <taxon>Metamonada</taxon>
        <taxon>Carpediemonas-like organisms</taxon>
        <taxon>Aduncisulcus</taxon>
    </lineage>
</organism>
<evidence type="ECO:0000313" key="8">
    <source>
        <dbReference type="Proteomes" id="UP001057375"/>
    </source>
</evidence>
<keyword evidence="2" id="KW-1003">Cell membrane</keyword>
<evidence type="ECO:0000256" key="1">
    <source>
        <dbReference type="ARBA" id="ARBA00022448"/>
    </source>
</evidence>
<keyword evidence="5" id="KW-0472">Membrane</keyword>
<feature type="domain" description="ABC transporter" evidence="6">
    <location>
        <begin position="24"/>
        <end position="89"/>
    </location>
</feature>
<comment type="caution">
    <text evidence="7">The sequence shown here is derived from an EMBL/GenBank/DDBJ whole genome shotgun (WGS) entry which is preliminary data.</text>
</comment>
<dbReference type="Gene3D" id="3.40.50.300">
    <property type="entry name" value="P-loop containing nucleotide triphosphate hydrolases"/>
    <property type="match status" value="1"/>
</dbReference>
<gene>
    <name evidence="7" type="ORF">ADUPG1_007585</name>
</gene>
<evidence type="ECO:0000256" key="4">
    <source>
        <dbReference type="ARBA" id="ARBA00022967"/>
    </source>
</evidence>
<feature type="non-terminal residue" evidence="7">
    <location>
        <position position="91"/>
    </location>
</feature>
<dbReference type="PANTHER" id="PTHR42781">
    <property type="entry name" value="SPERMIDINE/PUTRESCINE IMPORT ATP-BINDING PROTEIN POTA"/>
    <property type="match status" value="1"/>
</dbReference>
<evidence type="ECO:0000313" key="7">
    <source>
        <dbReference type="EMBL" id="GKT34008.1"/>
    </source>
</evidence>
<dbReference type="Proteomes" id="UP001057375">
    <property type="component" value="Unassembled WGS sequence"/>
</dbReference>
<dbReference type="GO" id="GO:0005524">
    <property type="term" value="F:ATP binding"/>
    <property type="evidence" value="ECO:0007669"/>
    <property type="project" value="UniProtKB-KW"/>
</dbReference>
<dbReference type="PANTHER" id="PTHR42781:SF1">
    <property type="entry name" value="THIAMINE IMPORT ATP-BINDING PROTEIN THIQ"/>
    <property type="match status" value="1"/>
</dbReference>
<reference evidence="7" key="1">
    <citation type="submission" date="2022-03" db="EMBL/GenBank/DDBJ databases">
        <title>Draft genome sequence of Aduncisulcus paluster, a free-living microaerophilic Fornicata.</title>
        <authorList>
            <person name="Yuyama I."/>
            <person name="Kume K."/>
            <person name="Tamura T."/>
            <person name="Inagaki Y."/>
            <person name="Hashimoto T."/>
        </authorList>
    </citation>
    <scope>NUCLEOTIDE SEQUENCE</scope>
    <source>
        <strain evidence="7">NY0171</strain>
    </source>
</reference>
<accession>A0ABQ5KNB2</accession>
<dbReference type="InterPro" id="IPR003439">
    <property type="entry name" value="ABC_transporter-like_ATP-bd"/>
</dbReference>
<dbReference type="InterPro" id="IPR050093">
    <property type="entry name" value="ABC_SmlMolc_Importer"/>
</dbReference>
<keyword evidence="8" id="KW-1185">Reference proteome</keyword>
<keyword evidence="4" id="KW-1278">Translocase</keyword>
<dbReference type="SUPFAM" id="SSF52540">
    <property type="entry name" value="P-loop containing nucleoside triphosphate hydrolases"/>
    <property type="match status" value="1"/>
</dbReference>
<dbReference type="EMBL" id="BQXS01010652">
    <property type="protein sequence ID" value="GKT34008.1"/>
    <property type="molecule type" value="Genomic_DNA"/>
</dbReference>
<evidence type="ECO:0000256" key="3">
    <source>
        <dbReference type="ARBA" id="ARBA00022519"/>
    </source>
</evidence>
<evidence type="ECO:0000259" key="6">
    <source>
        <dbReference type="Pfam" id="PF00005"/>
    </source>
</evidence>
<protein>
    <submittedName>
        <fullName evidence="7">Phosphonate ABC transporter ATP-binding protein</fullName>
    </submittedName>
</protein>
<keyword evidence="3" id="KW-0997">Cell inner membrane</keyword>
<keyword evidence="7" id="KW-0547">Nucleotide-binding</keyword>
<name>A0ABQ5KNB2_9EUKA</name>
<evidence type="ECO:0000256" key="2">
    <source>
        <dbReference type="ARBA" id="ARBA00022475"/>
    </source>
</evidence>
<keyword evidence="7" id="KW-0067">ATP-binding</keyword>
<keyword evidence="1" id="KW-0813">Transport</keyword>
<evidence type="ECO:0000256" key="5">
    <source>
        <dbReference type="ARBA" id="ARBA00023136"/>
    </source>
</evidence>
<sequence length="91" mass="10074">MKTEPYIKLKNISKKYDGATALFPLNLDISKRERIALIGPSGAGKSTLLNILSGSVTSDTGEYLLKDRLFASMNRKERAEGIGLVRQQFDL</sequence>
<proteinExistence type="predicted"/>
<dbReference type="Pfam" id="PF00005">
    <property type="entry name" value="ABC_tran"/>
    <property type="match status" value="1"/>
</dbReference>